<feature type="region of interest" description="Disordered" evidence="1">
    <location>
        <begin position="321"/>
        <end position="464"/>
    </location>
</feature>
<accession>A0A0J9W8E5</accession>
<reference evidence="3 4" key="1">
    <citation type="submission" date="2011-09" db="EMBL/GenBank/DDBJ databases">
        <title>The Genome Sequence of Plasmodium vivax North Korean.</title>
        <authorList>
            <consortium name="The Broad Institute Genome Sequencing Platform"/>
            <consortium name="The Broad Institute Genome Sequencing Center for Infectious Disease"/>
            <person name="Neafsey D."/>
            <person name="Carlton J."/>
            <person name="Barnwell J."/>
            <person name="Collins W."/>
            <person name="Escalante A."/>
            <person name="Mullikin J."/>
            <person name="Saul A."/>
            <person name="Guigo R."/>
            <person name="Camara F."/>
            <person name="Young S.K."/>
            <person name="Zeng Q."/>
            <person name="Gargeya S."/>
            <person name="Fitzgerald M."/>
            <person name="Haas B."/>
            <person name="Abouelleil A."/>
            <person name="Alvarado L."/>
            <person name="Arachchi H.M."/>
            <person name="Berlin A."/>
            <person name="Brown A."/>
            <person name="Chapman S.B."/>
            <person name="Chen Z."/>
            <person name="Dunbar C."/>
            <person name="Freedman E."/>
            <person name="Gearin G."/>
            <person name="Gellesch M."/>
            <person name="Goldberg J."/>
            <person name="Griggs A."/>
            <person name="Gujja S."/>
            <person name="Heiman D."/>
            <person name="Howarth C."/>
            <person name="Larson L."/>
            <person name="Lui A."/>
            <person name="MacDonald P.J.P."/>
            <person name="Montmayeur A."/>
            <person name="Murphy C."/>
            <person name="Neiman D."/>
            <person name="Pearson M."/>
            <person name="Priest M."/>
            <person name="Roberts A."/>
            <person name="Saif S."/>
            <person name="Shea T."/>
            <person name="Shenoy N."/>
            <person name="Sisk P."/>
            <person name="Stolte C."/>
            <person name="Sykes S."/>
            <person name="Wortman J."/>
            <person name="Nusbaum C."/>
            <person name="Birren B."/>
        </authorList>
    </citation>
    <scope>NUCLEOTIDE SEQUENCE [LARGE SCALE GENOMIC DNA]</scope>
    <source>
        <strain evidence="3 4">North Korean</strain>
    </source>
</reference>
<feature type="compositionally biased region" description="Polar residues" evidence="1">
    <location>
        <begin position="440"/>
        <end position="464"/>
    </location>
</feature>
<evidence type="ECO:0000313" key="3">
    <source>
        <dbReference type="EMBL" id="KMZ96963.1"/>
    </source>
</evidence>
<feature type="transmembrane region" description="Helical" evidence="2">
    <location>
        <begin position="586"/>
        <end position="604"/>
    </location>
</feature>
<feature type="compositionally biased region" description="Basic and acidic residues" evidence="1">
    <location>
        <begin position="385"/>
        <end position="415"/>
    </location>
</feature>
<evidence type="ECO:0000256" key="2">
    <source>
        <dbReference type="SAM" id="Phobius"/>
    </source>
</evidence>
<keyword evidence="2" id="KW-0472">Membrane</keyword>
<feature type="transmembrane region" description="Helical" evidence="2">
    <location>
        <begin position="6"/>
        <end position="29"/>
    </location>
</feature>
<dbReference type="AlphaFoldDB" id="A0A0J9W8E5"/>
<dbReference type="EMBL" id="KQ235554">
    <property type="protein sequence ID" value="KMZ96963.1"/>
    <property type="molecule type" value="Genomic_DNA"/>
</dbReference>
<feature type="transmembrane region" description="Helical" evidence="2">
    <location>
        <begin position="545"/>
        <end position="566"/>
    </location>
</feature>
<dbReference type="Proteomes" id="UP000053239">
    <property type="component" value="Unassembled WGS sequence"/>
</dbReference>
<feature type="compositionally biased region" description="Low complexity" evidence="1">
    <location>
        <begin position="221"/>
        <end position="250"/>
    </location>
</feature>
<keyword evidence="2" id="KW-0812">Transmembrane</keyword>
<feature type="compositionally biased region" description="Low complexity" evidence="1">
    <location>
        <begin position="420"/>
        <end position="439"/>
    </location>
</feature>
<proteinExistence type="predicted"/>
<keyword evidence="2" id="KW-1133">Transmembrane helix</keyword>
<sequence length="810" mass="91663">MTDDAIDFVFSLILDTEIYLCAFVLLTYFTTKKINKIIQSNFYQNDALLNRLSKHFYIVDVKAYFSPLKYMFKTALYHTYYFSSLLFLIYWFRLYTCYKRWIKYYFFSLFNISTDPSLLSDDDDDSDAYHHGSASGFDISYVVAFILGVIISFIYYKYLCRVFRGKHKYVTLHKSSLLHYCFELAKVNFREYVKVKPKKGSKFRFDLDTNIKAHSTFSNESTTTKGSGTASGTSGNARAAGSTTTPSAAAPKPKRNILFRIFNIVYVKKHVLYDENVLYEDHLKNKWQPPQKNKESFRLMLIKLMERLVEALINSINEEKGEAGKGASSKTGQAATGQAATGQAATGQAPTGQTATSQGEPQTAAAGGATPQEGVKQPVDGGVAAEERKPEEGEAATEEKKPDGGEATAEEKQPEGEPLSQEQSGQPPAQGQSGESPPQAQSGETPPQAQSGETPPQEQPQGKVNSTSLAQMKGAALNSGETSYKDINLCELDLNPYDVFVCNSHYQFKSILEVLMLHIPIYFLFKNKLYVKTCFTIAMYIANYLLWNIITFLAMIKPSLFVYYYVLNEHINHILTESINDQEKNIILHFFYGFFFASLIYLKYHFNMEFKLIKVDHMNHFHRLINRCIAEANKLKSRGIIKNYEAMKIFPLCIDYKSKGILIDRGLLRTAAEIELVLKQRKLKNAKICFRNVRQIAKHCDEDTSLELFRRLKFVLVNELPHRAALNLSLMISDEMYDKIKRNAIDSSSSEQEKKHPPDCLCETLKKTAIHDFIKAAMGVDKPSADNEPADPGKDSANTPENKGDAKKNK</sequence>
<protein>
    <submittedName>
        <fullName evidence="3">Uncharacterized protein</fullName>
    </submittedName>
</protein>
<feature type="region of interest" description="Disordered" evidence="1">
    <location>
        <begin position="218"/>
        <end position="250"/>
    </location>
</feature>
<name>A0A0J9W8E5_PLAVI</name>
<feature type="transmembrane region" description="Helical" evidence="2">
    <location>
        <begin position="139"/>
        <end position="159"/>
    </location>
</feature>
<feature type="transmembrane region" description="Helical" evidence="2">
    <location>
        <begin position="75"/>
        <end position="92"/>
    </location>
</feature>
<organism evidence="3 4">
    <name type="scientific">Plasmodium vivax North Korean</name>
    <dbReference type="NCBI Taxonomy" id="1035514"/>
    <lineage>
        <taxon>Eukaryota</taxon>
        <taxon>Sar</taxon>
        <taxon>Alveolata</taxon>
        <taxon>Apicomplexa</taxon>
        <taxon>Aconoidasida</taxon>
        <taxon>Haemosporida</taxon>
        <taxon>Plasmodiidae</taxon>
        <taxon>Plasmodium</taxon>
        <taxon>Plasmodium (Plasmodium)</taxon>
    </lineage>
</organism>
<evidence type="ECO:0000313" key="4">
    <source>
        <dbReference type="Proteomes" id="UP000053239"/>
    </source>
</evidence>
<feature type="region of interest" description="Disordered" evidence="1">
    <location>
        <begin position="778"/>
        <end position="810"/>
    </location>
</feature>
<evidence type="ECO:0000256" key="1">
    <source>
        <dbReference type="SAM" id="MobiDB-lite"/>
    </source>
</evidence>
<dbReference type="OrthoDB" id="385409at2759"/>
<gene>
    <name evidence="3" type="ORF">PVNG_01787</name>
</gene>
<feature type="compositionally biased region" description="Low complexity" evidence="1">
    <location>
        <begin position="331"/>
        <end position="359"/>
    </location>
</feature>